<evidence type="ECO:0000256" key="2">
    <source>
        <dbReference type="ARBA" id="ARBA00006683"/>
    </source>
</evidence>
<dbReference type="GO" id="GO:0005886">
    <property type="term" value="C:plasma membrane"/>
    <property type="evidence" value="ECO:0007669"/>
    <property type="project" value="UniProtKB-SubCell"/>
</dbReference>
<dbReference type="KEGG" id="coh:EAV92_15430"/>
<name>A0A3G3K024_9BACL</name>
<comment type="subcellular location">
    <subcellularLocation>
        <location evidence="1">Cell membrane</location>
        <topology evidence="1">Multi-pass membrane protein</topology>
    </subcellularLocation>
</comment>
<keyword evidence="10" id="KW-1185">Reference proteome</keyword>
<keyword evidence="5 7" id="KW-1133">Transmembrane helix</keyword>
<evidence type="ECO:0000256" key="3">
    <source>
        <dbReference type="ARBA" id="ARBA00022475"/>
    </source>
</evidence>
<protein>
    <recommendedName>
        <fullName evidence="8">Polysaccharide chain length determinant N-terminal domain-containing protein</fullName>
    </recommendedName>
</protein>
<evidence type="ECO:0000256" key="1">
    <source>
        <dbReference type="ARBA" id="ARBA00004651"/>
    </source>
</evidence>
<proteinExistence type="inferred from homology"/>
<evidence type="ECO:0000256" key="6">
    <source>
        <dbReference type="ARBA" id="ARBA00023136"/>
    </source>
</evidence>
<keyword evidence="3" id="KW-1003">Cell membrane</keyword>
<evidence type="ECO:0000259" key="8">
    <source>
        <dbReference type="Pfam" id="PF02706"/>
    </source>
</evidence>
<dbReference type="GO" id="GO:0004713">
    <property type="term" value="F:protein tyrosine kinase activity"/>
    <property type="evidence" value="ECO:0007669"/>
    <property type="project" value="TreeGrafter"/>
</dbReference>
<keyword evidence="4 7" id="KW-0812">Transmembrane</keyword>
<dbReference type="PANTHER" id="PTHR32309:SF13">
    <property type="entry name" value="FERRIC ENTEROBACTIN TRANSPORT PROTEIN FEPE"/>
    <property type="match status" value="1"/>
</dbReference>
<dbReference type="Proteomes" id="UP000269097">
    <property type="component" value="Chromosome"/>
</dbReference>
<sequence length="252" mass="26835">MTLSDYLAIVRKRWILITVLIVIACSAAGYAAAAYTQPMYQASSKIIVNQATLENGKLQVNPGDVAVNNMLINTYKELIKTPGILQKVVQANPGLNVTVDELLGSLKISSAAGSQIMTVAWEDPSYVKASKIVNAVTSTFRVEAPGIMMTDGAMIVIPSDPETPSSPRQTGLTFILLVSFVASSIVAVFIAFLLETLDSGLKDAGKVEDWLGIPVLANIPVIRKSDIKNAKQAAAAPAFKRVGEDQHVHANG</sequence>
<comment type="similarity">
    <text evidence="2">Belongs to the CpsC/CapA family.</text>
</comment>
<organism evidence="9 10">
    <name type="scientific">Cohnella candidum</name>
    <dbReference type="NCBI Taxonomy" id="2674991"/>
    <lineage>
        <taxon>Bacteria</taxon>
        <taxon>Bacillati</taxon>
        <taxon>Bacillota</taxon>
        <taxon>Bacilli</taxon>
        <taxon>Bacillales</taxon>
        <taxon>Paenibacillaceae</taxon>
        <taxon>Cohnella</taxon>
    </lineage>
</organism>
<evidence type="ECO:0000256" key="4">
    <source>
        <dbReference type="ARBA" id="ARBA00022692"/>
    </source>
</evidence>
<dbReference type="InterPro" id="IPR050445">
    <property type="entry name" value="Bact_polysacc_biosynth/exp"/>
</dbReference>
<dbReference type="PANTHER" id="PTHR32309">
    <property type="entry name" value="TYROSINE-PROTEIN KINASE"/>
    <property type="match status" value="1"/>
</dbReference>
<accession>A0A3G3K024</accession>
<feature type="domain" description="Polysaccharide chain length determinant N-terminal" evidence="8">
    <location>
        <begin position="3"/>
        <end position="90"/>
    </location>
</feature>
<feature type="transmembrane region" description="Helical" evidence="7">
    <location>
        <begin position="171"/>
        <end position="194"/>
    </location>
</feature>
<evidence type="ECO:0000313" key="10">
    <source>
        <dbReference type="Proteomes" id="UP000269097"/>
    </source>
</evidence>
<keyword evidence="6 7" id="KW-0472">Membrane</keyword>
<evidence type="ECO:0000256" key="5">
    <source>
        <dbReference type="ARBA" id="ARBA00022989"/>
    </source>
</evidence>
<dbReference type="RefSeq" id="WP_123041932.1">
    <property type="nucleotide sequence ID" value="NZ_CP033433.1"/>
</dbReference>
<dbReference type="Pfam" id="PF02706">
    <property type="entry name" value="Wzz"/>
    <property type="match status" value="1"/>
</dbReference>
<dbReference type="AlphaFoldDB" id="A0A3G3K024"/>
<dbReference type="InterPro" id="IPR003856">
    <property type="entry name" value="LPS_length_determ_N"/>
</dbReference>
<reference evidence="9 10" key="1">
    <citation type="submission" date="2018-10" db="EMBL/GenBank/DDBJ databases">
        <title>Genome Sequence of Cohnella sp.</title>
        <authorList>
            <person name="Srinivasan S."/>
            <person name="Kim M.K."/>
        </authorList>
    </citation>
    <scope>NUCLEOTIDE SEQUENCE [LARGE SCALE GENOMIC DNA]</scope>
    <source>
        <strain evidence="9 10">18JY8-7</strain>
    </source>
</reference>
<evidence type="ECO:0000313" key="9">
    <source>
        <dbReference type="EMBL" id="AYQ73848.1"/>
    </source>
</evidence>
<gene>
    <name evidence="9" type="ORF">EAV92_15430</name>
</gene>
<evidence type="ECO:0000256" key="7">
    <source>
        <dbReference type="SAM" id="Phobius"/>
    </source>
</evidence>
<dbReference type="EMBL" id="CP033433">
    <property type="protein sequence ID" value="AYQ73848.1"/>
    <property type="molecule type" value="Genomic_DNA"/>
</dbReference>